<reference evidence="1" key="2">
    <citation type="journal article" date="2021" name="PeerJ">
        <title>Extensive microbial diversity within the chicken gut microbiome revealed by metagenomics and culture.</title>
        <authorList>
            <person name="Gilroy R."/>
            <person name="Ravi A."/>
            <person name="Getino M."/>
            <person name="Pursley I."/>
            <person name="Horton D.L."/>
            <person name="Alikhan N.F."/>
            <person name="Baker D."/>
            <person name="Gharbi K."/>
            <person name="Hall N."/>
            <person name="Watson M."/>
            <person name="Adriaenssens E.M."/>
            <person name="Foster-Nyarko E."/>
            <person name="Jarju S."/>
            <person name="Secka A."/>
            <person name="Antonio M."/>
            <person name="Oren A."/>
            <person name="Chaudhuri R.R."/>
            <person name="La Ragione R."/>
            <person name="Hildebrand F."/>
            <person name="Pallen M.J."/>
        </authorList>
    </citation>
    <scope>NUCLEOTIDE SEQUENCE</scope>
    <source>
        <strain evidence="1">G3-3990</strain>
    </source>
</reference>
<protein>
    <submittedName>
        <fullName evidence="1">Uracil-DNA glycosylase family protein</fullName>
    </submittedName>
</protein>
<dbReference type="CDD" id="cd10032">
    <property type="entry name" value="UDG-F6_HDG"/>
    <property type="match status" value="1"/>
</dbReference>
<dbReference type="Gene3D" id="3.40.470.10">
    <property type="entry name" value="Uracil-DNA glycosylase-like domain"/>
    <property type="match status" value="1"/>
</dbReference>
<sequence>MDRTQIEKHPLKPFLPPQASILMLGSFPPSQKRWSMEFFYPNFQNDMWRIMGLIFYQDKEHFIVKAEKRFDKEKVEQFCTEKGIALFDTAQAVYRTMGTASDKDLEIVEPTDIASLLNQLPHCHTIVSTGQKSAEVLCELFACKMPKMGESCTVNYQQKTLQFYRMPSSSRAYPLQLEKKAEMYRKLFEPYA</sequence>
<proteinExistence type="predicted"/>
<comment type="caution">
    <text evidence="1">The sequence shown here is derived from an EMBL/GenBank/DDBJ whole genome shotgun (WGS) entry which is preliminary data.</text>
</comment>
<name>A0A9D9HRX9_9BACT</name>
<evidence type="ECO:0000313" key="1">
    <source>
        <dbReference type="EMBL" id="MBO8458726.1"/>
    </source>
</evidence>
<evidence type="ECO:0000313" key="2">
    <source>
        <dbReference type="Proteomes" id="UP000823641"/>
    </source>
</evidence>
<reference evidence="1" key="1">
    <citation type="submission" date="2020-10" db="EMBL/GenBank/DDBJ databases">
        <authorList>
            <person name="Gilroy R."/>
        </authorList>
    </citation>
    <scope>NUCLEOTIDE SEQUENCE</scope>
    <source>
        <strain evidence="1">G3-3990</strain>
    </source>
</reference>
<dbReference type="AlphaFoldDB" id="A0A9D9HRX9"/>
<dbReference type="InterPro" id="IPR036895">
    <property type="entry name" value="Uracil-DNA_glycosylase-like_sf"/>
</dbReference>
<gene>
    <name evidence="1" type="ORF">IAA73_00090</name>
</gene>
<dbReference type="SUPFAM" id="SSF52141">
    <property type="entry name" value="Uracil-DNA glycosylase-like"/>
    <property type="match status" value="1"/>
</dbReference>
<dbReference type="EMBL" id="JADIMG010000002">
    <property type="protein sequence ID" value="MBO8458726.1"/>
    <property type="molecule type" value="Genomic_DNA"/>
</dbReference>
<dbReference type="Proteomes" id="UP000823641">
    <property type="component" value="Unassembled WGS sequence"/>
</dbReference>
<organism evidence="1 2">
    <name type="scientific">Candidatus Gallipaludibacter merdavium</name>
    <dbReference type="NCBI Taxonomy" id="2840839"/>
    <lineage>
        <taxon>Bacteria</taxon>
        <taxon>Pseudomonadati</taxon>
        <taxon>Bacteroidota</taxon>
        <taxon>Bacteroidia</taxon>
        <taxon>Bacteroidales</taxon>
        <taxon>Candidatus Gallipaludibacter</taxon>
    </lineage>
</organism>
<accession>A0A9D9HRX9</accession>